<dbReference type="PANTHER" id="PTHR46652">
    <property type="entry name" value="LEUCINE-RICH REPEAT AND IQ DOMAIN-CONTAINING PROTEIN 1-RELATED"/>
    <property type="match status" value="1"/>
</dbReference>
<dbReference type="STRING" id="760192.Halhy_6543"/>
<dbReference type="PANTHER" id="PTHR46652:SF3">
    <property type="entry name" value="LEUCINE-RICH REPEAT-CONTAINING PROTEIN 9"/>
    <property type="match status" value="1"/>
</dbReference>
<feature type="domain" description="TIR" evidence="3">
    <location>
        <begin position="915"/>
        <end position="1043"/>
    </location>
</feature>
<dbReference type="InterPro" id="IPR057263">
    <property type="entry name" value="COR-B"/>
</dbReference>
<keyword evidence="2" id="KW-0677">Repeat</keyword>
<dbReference type="SUPFAM" id="SSF52540">
    <property type="entry name" value="P-loop containing nucleoside triphosphate hydrolases"/>
    <property type="match status" value="1"/>
</dbReference>
<dbReference type="InterPro" id="IPR032171">
    <property type="entry name" value="COR-A"/>
</dbReference>
<organism evidence="4 5">
    <name type="scientific">Haliscomenobacter hydrossis (strain ATCC 27775 / DSM 1100 / LMG 10767 / O)</name>
    <dbReference type="NCBI Taxonomy" id="760192"/>
    <lineage>
        <taxon>Bacteria</taxon>
        <taxon>Pseudomonadati</taxon>
        <taxon>Bacteroidota</taxon>
        <taxon>Saprospiria</taxon>
        <taxon>Saprospirales</taxon>
        <taxon>Haliscomenobacteraceae</taxon>
        <taxon>Haliscomenobacter</taxon>
    </lineage>
</organism>
<dbReference type="InterPro" id="IPR025875">
    <property type="entry name" value="Leu-rich_rpt_4"/>
</dbReference>
<dbReference type="Gene3D" id="3.40.50.10140">
    <property type="entry name" value="Toll/interleukin-1 receptor homology (TIR) domain"/>
    <property type="match status" value="1"/>
</dbReference>
<reference key="2">
    <citation type="submission" date="2011-04" db="EMBL/GenBank/DDBJ databases">
        <title>Complete sequence of chromosome of Haliscomenobacter hydrossis DSM 1100.</title>
        <authorList>
            <consortium name="US DOE Joint Genome Institute (JGI-PGF)"/>
            <person name="Lucas S."/>
            <person name="Han J."/>
            <person name="Lapidus A."/>
            <person name="Bruce D."/>
            <person name="Goodwin L."/>
            <person name="Pitluck S."/>
            <person name="Peters L."/>
            <person name="Kyrpides N."/>
            <person name="Mavromatis K."/>
            <person name="Ivanova N."/>
            <person name="Ovchinnikova G."/>
            <person name="Pagani I."/>
            <person name="Daligault H."/>
            <person name="Detter J.C."/>
            <person name="Han C."/>
            <person name="Land M."/>
            <person name="Hauser L."/>
            <person name="Markowitz V."/>
            <person name="Cheng J.-F."/>
            <person name="Hugenholtz P."/>
            <person name="Woyke T."/>
            <person name="Wu D."/>
            <person name="Verbarg S."/>
            <person name="Frueling A."/>
            <person name="Brambilla E."/>
            <person name="Klenk H.-P."/>
            <person name="Eisen J.A."/>
        </authorList>
    </citation>
    <scope>NUCLEOTIDE SEQUENCE</scope>
    <source>
        <strain>DSM 1100</strain>
    </source>
</reference>
<sequence>MSKIAEKKIQEALKNKDAVLDLRVYDLTKIPQSIVTLTELKVLRIKSRVLKDLSPLMQLHNLTTLDLSSTPVSNLRPLAQLRNLTQLNISNTHVKDLSPLAQLYNLTELFASETKVSDLSPLAQLHNLTTLDVSNSGVSDLSPLAQLHDLTTLDVSNSGDLSDTRWLFGNSTFYRTDVSDLSPLTQLHNLTWLSFSKTPVSDLTPLSQLHNLTQLFIYNTLVSDLRPLEQLHNLDRLDVSNTTVSDLSPVSQLQNLTKLYVYNTAVSDLSPLEKLYNLNILYVSNTKVRDLSPLAQLLNLTTLHIPNTQVSDLSSLMQLQNLTRLDISNTLVPNLMPLETIIKKKVGVKWKEYDGVKGIYVLNCPLENPPREIVKQGVRATLRYIEEVARLKQENKDVLIKVREAKVLLVGQGKSGKTTLRKKLQNPTAEMPAPGDTTRGIEITRLNEKMPFSGEDLRLNVWDFGGQDIQHYAHQFFLTGSSLYALITNERIQDSVHLPYWLNIVEMLGKKSPVILIQNKDGGHCQPLKDEAAIRARFGNVHNKVYQSDFSQAETEREFAELRQTIVEQASKLPHVEREYLRSFNELREKLEAESQSEKHYLRWETYLALMPELSEDLLRDYANALTFLGVCQYFPDDALLADYVFLRPKWLIDALFELLLHPSLEATRGHFSEKDTRKIWLQPEYQGMHGLLVRMMKEFELCYRVEGEGENYIIPQRLPGENKSYGWDTTGNVPVQYRYKFMPKGVLTRLICRLHTRIEEDKELGQRVWNDAVIFTLPDGKGRVFAREVYSENTIELRATGAKRSEMLNEVIRKMDDINRDAKYENMQLEKMVPCPCGECAKLPDNERHFFKFSVLEKALEKGIPDLHCDVSLDSIKVENIFGQSGVTKPRMKYKGENRFDGRMRYDGDEGESNPRKIFISYSKADQQHKDRLLVHLASLRDKALTWHDQDILPGEDWDESIRDAIAEADVVLYLVSAHSLAAEYIQKVELPLIEEREGCILVPVIVDFCNWQEYDFARRNALPGKGVEVVNKVWTNEDEAWLNVVEGVKRVLGKNQ</sequence>
<dbReference type="PROSITE" id="PS51450">
    <property type="entry name" value="LRR"/>
    <property type="match status" value="2"/>
</dbReference>
<dbReference type="Gene3D" id="3.30.310.200">
    <property type="match status" value="1"/>
</dbReference>
<dbReference type="InterPro" id="IPR001611">
    <property type="entry name" value="Leu-rich_rpt"/>
</dbReference>
<dbReference type="Gene3D" id="3.30.70.1390">
    <property type="entry name" value="ROC domain from the Parkinson's disease-associated leucine-rich repeat kinase 2"/>
    <property type="match status" value="1"/>
</dbReference>
<dbReference type="InterPro" id="IPR032675">
    <property type="entry name" value="LRR_dom_sf"/>
</dbReference>
<dbReference type="Pfam" id="PF08477">
    <property type="entry name" value="Roc"/>
    <property type="match status" value="1"/>
</dbReference>
<dbReference type="SUPFAM" id="SSF52200">
    <property type="entry name" value="Toll/Interleukin receptor TIR domain"/>
    <property type="match status" value="1"/>
</dbReference>
<dbReference type="InterPro" id="IPR050836">
    <property type="entry name" value="SDS22/Internalin_LRR"/>
</dbReference>
<dbReference type="HOGENOM" id="CLU_006878_0_0_10"/>
<dbReference type="Gene3D" id="3.80.10.10">
    <property type="entry name" value="Ribonuclease Inhibitor"/>
    <property type="match status" value="1"/>
</dbReference>
<dbReference type="Pfam" id="PF16095">
    <property type="entry name" value="COR-A"/>
    <property type="match status" value="1"/>
</dbReference>
<dbReference type="Pfam" id="PF13676">
    <property type="entry name" value="TIR_2"/>
    <property type="match status" value="1"/>
</dbReference>
<proteinExistence type="predicted"/>
<evidence type="ECO:0000256" key="1">
    <source>
        <dbReference type="ARBA" id="ARBA00022614"/>
    </source>
</evidence>
<dbReference type="Pfam" id="PF12799">
    <property type="entry name" value="LRR_4"/>
    <property type="match status" value="3"/>
</dbReference>
<protein>
    <submittedName>
        <fullName evidence="4">Miro domain protein</fullName>
    </submittedName>
</protein>
<name>F4KSK8_HALH1</name>
<dbReference type="InterPro" id="IPR035897">
    <property type="entry name" value="Toll_tir_struct_dom_sf"/>
</dbReference>
<dbReference type="Pfam" id="PF25497">
    <property type="entry name" value="COR-B"/>
    <property type="match status" value="1"/>
</dbReference>
<dbReference type="AlphaFoldDB" id="F4KSK8"/>
<evidence type="ECO:0000259" key="3">
    <source>
        <dbReference type="PROSITE" id="PS50104"/>
    </source>
</evidence>
<dbReference type="eggNOG" id="COG4886">
    <property type="taxonomic scope" value="Bacteria"/>
</dbReference>
<dbReference type="KEGG" id="hhy:Halhy_6543"/>
<reference evidence="4 5" key="1">
    <citation type="journal article" date="2011" name="Stand. Genomic Sci.">
        <title>Complete genome sequence of Haliscomenobacter hydrossis type strain (O).</title>
        <authorList>
            <consortium name="US DOE Joint Genome Institute (JGI-PGF)"/>
            <person name="Daligault H."/>
            <person name="Lapidus A."/>
            <person name="Zeytun A."/>
            <person name="Nolan M."/>
            <person name="Lucas S."/>
            <person name="Del Rio T.G."/>
            <person name="Tice H."/>
            <person name="Cheng J.F."/>
            <person name="Tapia R."/>
            <person name="Han C."/>
            <person name="Goodwin L."/>
            <person name="Pitluck S."/>
            <person name="Liolios K."/>
            <person name="Pagani I."/>
            <person name="Ivanova N."/>
            <person name="Huntemann M."/>
            <person name="Mavromatis K."/>
            <person name="Mikhailova N."/>
            <person name="Pati A."/>
            <person name="Chen A."/>
            <person name="Palaniappan K."/>
            <person name="Land M."/>
            <person name="Hauser L."/>
            <person name="Brambilla E.M."/>
            <person name="Rohde M."/>
            <person name="Verbarg S."/>
            <person name="Goker M."/>
            <person name="Bristow J."/>
            <person name="Eisen J.A."/>
            <person name="Markowitz V."/>
            <person name="Hugenholtz P."/>
            <person name="Kyrpides N.C."/>
            <person name="Klenk H.P."/>
            <person name="Woyke T."/>
        </authorList>
    </citation>
    <scope>NUCLEOTIDE SEQUENCE [LARGE SCALE GENOMIC DNA]</scope>
    <source>
        <strain evidence="5">ATCC 27775 / DSM 1100 / LMG 10767 / O</strain>
    </source>
</reference>
<dbReference type="SUPFAM" id="SSF52047">
    <property type="entry name" value="RNI-like"/>
    <property type="match status" value="1"/>
</dbReference>
<evidence type="ECO:0000256" key="2">
    <source>
        <dbReference type="ARBA" id="ARBA00022737"/>
    </source>
</evidence>
<dbReference type="EMBL" id="CP002691">
    <property type="protein sequence ID" value="AEE54359.1"/>
    <property type="molecule type" value="Genomic_DNA"/>
</dbReference>
<keyword evidence="5" id="KW-1185">Reference proteome</keyword>
<dbReference type="InterPro" id="IPR036388">
    <property type="entry name" value="WH-like_DNA-bd_sf"/>
</dbReference>
<dbReference type="GO" id="GO:0007165">
    <property type="term" value="P:signal transduction"/>
    <property type="evidence" value="ECO:0007669"/>
    <property type="project" value="InterPro"/>
</dbReference>
<dbReference type="Gene3D" id="1.10.10.2200">
    <property type="match status" value="1"/>
</dbReference>
<dbReference type="InterPro" id="IPR000157">
    <property type="entry name" value="TIR_dom"/>
</dbReference>
<keyword evidence="1" id="KW-0433">Leucine-rich repeat</keyword>
<gene>
    <name evidence="4" type="ordered locus">Halhy_6543</name>
</gene>
<dbReference type="Proteomes" id="UP000008461">
    <property type="component" value="Chromosome"/>
</dbReference>
<dbReference type="eggNOG" id="COG1100">
    <property type="taxonomic scope" value="Bacteria"/>
</dbReference>
<accession>F4KSK8</accession>
<evidence type="ECO:0000313" key="5">
    <source>
        <dbReference type="Proteomes" id="UP000008461"/>
    </source>
</evidence>
<evidence type="ECO:0000313" key="4">
    <source>
        <dbReference type="EMBL" id="AEE54359.1"/>
    </source>
</evidence>
<dbReference type="PROSITE" id="PS50104">
    <property type="entry name" value="TIR"/>
    <property type="match status" value="1"/>
</dbReference>
<dbReference type="Gene3D" id="1.10.10.10">
    <property type="entry name" value="Winged helix-like DNA-binding domain superfamily/Winged helix DNA-binding domain"/>
    <property type="match status" value="1"/>
</dbReference>
<dbReference type="InterPro" id="IPR027417">
    <property type="entry name" value="P-loop_NTPase"/>
</dbReference>
<dbReference type="OrthoDB" id="1148122at2"/>